<proteinExistence type="predicted"/>
<dbReference type="PANTHER" id="PTHR40788">
    <property type="entry name" value="CLR5 DOMAIN-CONTAINING PROTEIN-RELATED"/>
    <property type="match status" value="1"/>
</dbReference>
<dbReference type="Proteomes" id="UP000530670">
    <property type="component" value="Unassembled WGS sequence"/>
</dbReference>
<dbReference type="GeneID" id="59307149"/>
<gene>
    <name evidence="1" type="ORF">FTJAE_8099</name>
</gene>
<dbReference type="EMBL" id="JAAQRI010000169">
    <property type="protein sequence ID" value="KAF5630757.1"/>
    <property type="molecule type" value="Genomic_DNA"/>
</dbReference>
<sequence length="478" mass="54960">MLLDAYANLESLTELHRQVKNLSMLQQKFHEEILPAKDLPKEFFISLLRFKYFLEQTAKGPLDKLKVAVTASPPMRKFFVREPPVDPDSTKIFVRSRPGFKTEKVEQQMIWLLRTLWEDDYTIFLIRVPNVVDELERLLQAEPKADALVSAHVAKMIGDLAIVTQSLKQLELYQPWAQQFEMASADHVEDFKEQYNALQKPIAQLHAAFLQKALDNAARLAEPSGGKFTYPYNKRRTKETVDALRQAESNLDMFWAQVDDITKARVTDFKDTALYRLLSQPRILRRTAEWVEPTKTREKAKPALGLDPDLWALNRPLSNLFLDQPAQTPQRFNAHDFQSKIKIKTKGDPSGTSNNDNVAPTDAIKPEILNAQPVFSVDVRALKVFRTLFFNPEVTSTPGSISWSDFLYAMASVGFQIEKLYGSVWQFSPTILDIERGIHFHEPHPKGKIPFEVARRHGRRLTRAYGWFGGMFMLKEKQ</sequence>
<dbReference type="OrthoDB" id="2922289at2759"/>
<keyword evidence="2" id="KW-1185">Reference proteome</keyword>
<reference evidence="1 2" key="1">
    <citation type="submission" date="2020-05" db="EMBL/GenBank/DDBJ databases">
        <title>Identification and distribution of gene clusters putatively required for synthesis of sphingolipid metabolism inhibitors in phylogenetically diverse species of the filamentous fungus Fusarium.</title>
        <authorList>
            <person name="Kim H.-S."/>
            <person name="Busman M."/>
            <person name="Brown D.W."/>
            <person name="Divon H."/>
            <person name="Uhlig S."/>
            <person name="Proctor R.H."/>
        </authorList>
    </citation>
    <scope>NUCLEOTIDE SEQUENCE [LARGE SCALE GENOMIC DNA]</scope>
    <source>
        <strain evidence="1 2">NRRL 66243</strain>
    </source>
</reference>
<dbReference type="RefSeq" id="XP_037204826.1">
    <property type="nucleotide sequence ID" value="XM_037354879.1"/>
</dbReference>
<protein>
    <submittedName>
        <fullName evidence="1">Uncharacterized protein</fullName>
    </submittedName>
</protein>
<dbReference type="AlphaFoldDB" id="A0A8H5RDV9"/>
<organism evidence="1 2">
    <name type="scientific">Fusarium tjaetaba</name>
    <dbReference type="NCBI Taxonomy" id="1567544"/>
    <lineage>
        <taxon>Eukaryota</taxon>
        <taxon>Fungi</taxon>
        <taxon>Dikarya</taxon>
        <taxon>Ascomycota</taxon>
        <taxon>Pezizomycotina</taxon>
        <taxon>Sordariomycetes</taxon>
        <taxon>Hypocreomycetidae</taxon>
        <taxon>Hypocreales</taxon>
        <taxon>Nectriaceae</taxon>
        <taxon>Fusarium</taxon>
        <taxon>Fusarium fujikuroi species complex</taxon>
    </lineage>
</organism>
<evidence type="ECO:0000313" key="2">
    <source>
        <dbReference type="Proteomes" id="UP000530670"/>
    </source>
</evidence>
<name>A0A8H5RDV9_9HYPO</name>
<accession>A0A8H5RDV9</accession>
<dbReference type="PANTHER" id="PTHR40788:SF2">
    <property type="entry name" value="CLR5 DOMAIN-CONTAINING PROTEIN"/>
    <property type="match status" value="1"/>
</dbReference>
<comment type="caution">
    <text evidence="1">The sequence shown here is derived from an EMBL/GenBank/DDBJ whole genome shotgun (WGS) entry which is preliminary data.</text>
</comment>
<evidence type="ECO:0000313" key="1">
    <source>
        <dbReference type="EMBL" id="KAF5630757.1"/>
    </source>
</evidence>